<accession>A0A9D9H3U1</accession>
<gene>
    <name evidence="1" type="ORF">IAA97_00600</name>
</gene>
<dbReference type="Proteomes" id="UP000823615">
    <property type="component" value="Unassembled WGS sequence"/>
</dbReference>
<protein>
    <submittedName>
        <fullName evidence="1">Uncharacterized protein</fullName>
    </submittedName>
</protein>
<proteinExistence type="predicted"/>
<reference evidence="1" key="2">
    <citation type="journal article" date="2021" name="PeerJ">
        <title>Extensive microbial diversity within the chicken gut microbiome revealed by metagenomics and culture.</title>
        <authorList>
            <person name="Gilroy R."/>
            <person name="Ravi A."/>
            <person name="Getino M."/>
            <person name="Pursley I."/>
            <person name="Horton D.L."/>
            <person name="Alikhan N.F."/>
            <person name="Baker D."/>
            <person name="Gharbi K."/>
            <person name="Hall N."/>
            <person name="Watson M."/>
            <person name="Adriaenssens E.M."/>
            <person name="Foster-Nyarko E."/>
            <person name="Jarju S."/>
            <person name="Secka A."/>
            <person name="Antonio M."/>
            <person name="Oren A."/>
            <person name="Chaudhuri R.R."/>
            <person name="La Ragione R."/>
            <person name="Hildebrand F."/>
            <person name="Pallen M.J."/>
        </authorList>
    </citation>
    <scope>NUCLEOTIDE SEQUENCE</scope>
    <source>
        <strain evidence="1">7293</strain>
    </source>
</reference>
<evidence type="ECO:0000313" key="2">
    <source>
        <dbReference type="Proteomes" id="UP000823615"/>
    </source>
</evidence>
<comment type="caution">
    <text evidence="1">The sequence shown here is derived from an EMBL/GenBank/DDBJ whole genome shotgun (WGS) entry which is preliminary data.</text>
</comment>
<dbReference type="AlphaFoldDB" id="A0A9D9H3U1"/>
<dbReference type="EMBL" id="JADIMT010000010">
    <property type="protein sequence ID" value="MBO8435471.1"/>
    <property type="molecule type" value="Genomic_DNA"/>
</dbReference>
<reference evidence="1" key="1">
    <citation type="submission" date="2020-10" db="EMBL/GenBank/DDBJ databases">
        <authorList>
            <person name="Gilroy R."/>
        </authorList>
    </citation>
    <scope>NUCLEOTIDE SEQUENCE</scope>
    <source>
        <strain evidence="1">7293</strain>
    </source>
</reference>
<name>A0A9D9H3U1_9SPIO</name>
<evidence type="ECO:0000313" key="1">
    <source>
        <dbReference type="EMBL" id="MBO8435471.1"/>
    </source>
</evidence>
<sequence>MEENNAPKITAEMAKTLPGAHILKIDNTHYNIAFQNNPAPEEMVKMACSILLAASRNKEWRDASCSEFAKTLPGLLKSMGIQSNADQKIKKLQKAVDALSSSVKSYGGKPEKILKNAGL</sequence>
<organism evidence="1 2">
    <name type="scientific">Candidatus Ornithospirochaeta stercoripullorum</name>
    <dbReference type="NCBI Taxonomy" id="2840899"/>
    <lineage>
        <taxon>Bacteria</taxon>
        <taxon>Pseudomonadati</taxon>
        <taxon>Spirochaetota</taxon>
        <taxon>Spirochaetia</taxon>
        <taxon>Spirochaetales</taxon>
        <taxon>Spirochaetaceae</taxon>
        <taxon>Spirochaetaceae incertae sedis</taxon>
        <taxon>Candidatus Ornithospirochaeta</taxon>
    </lineage>
</organism>